<proteinExistence type="inferred from homology"/>
<dbReference type="PANTHER" id="PTHR35024:SF4">
    <property type="entry name" value="POLYMER-FORMING CYTOSKELETAL PROTEIN"/>
    <property type="match status" value="1"/>
</dbReference>
<protein>
    <recommendedName>
        <fullName evidence="4">Cell shape determination protein CcmA</fullName>
    </recommendedName>
</protein>
<dbReference type="EMBL" id="PFSI01000019">
    <property type="protein sequence ID" value="PJC24758.1"/>
    <property type="molecule type" value="Genomic_DNA"/>
</dbReference>
<evidence type="ECO:0008006" key="4">
    <source>
        <dbReference type="Google" id="ProtNLM"/>
    </source>
</evidence>
<gene>
    <name evidence="2" type="ORF">CO057_01130</name>
</gene>
<comment type="caution">
    <text evidence="2">The sequence shown here is derived from an EMBL/GenBank/DDBJ whole genome shotgun (WGS) entry which is preliminary data.</text>
</comment>
<accession>A0A2M8EPU3</accession>
<dbReference type="InterPro" id="IPR007607">
    <property type="entry name" value="BacA/B"/>
</dbReference>
<evidence type="ECO:0000256" key="1">
    <source>
        <dbReference type="ARBA" id="ARBA00044755"/>
    </source>
</evidence>
<name>A0A2M8EPU3_9BACT</name>
<evidence type="ECO:0000313" key="2">
    <source>
        <dbReference type="EMBL" id="PJC24758.1"/>
    </source>
</evidence>
<dbReference type="AlphaFoldDB" id="A0A2M8EPU3"/>
<organism evidence="2 3">
    <name type="scientific">Candidatus Uhrbacteria bacterium CG_4_9_14_0_2_um_filter_41_50</name>
    <dbReference type="NCBI Taxonomy" id="1975031"/>
    <lineage>
        <taxon>Bacteria</taxon>
        <taxon>Candidatus Uhriibacteriota</taxon>
    </lineage>
</organism>
<reference evidence="3" key="1">
    <citation type="submission" date="2017-09" db="EMBL/GenBank/DDBJ databases">
        <title>Depth-based differentiation of microbial function through sediment-hosted aquifers and enrichment of novel symbionts in the deep terrestrial subsurface.</title>
        <authorList>
            <person name="Probst A.J."/>
            <person name="Ladd B."/>
            <person name="Jarett J.K."/>
            <person name="Geller-Mcgrath D.E."/>
            <person name="Sieber C.M.K."/>
            <person name="Emerson J.B."/>
            <person name="Anantharaman K."/>
            <person name="Thomas B.C."/>
            <person name="Malmstrom R."/>
            <person name="Stieglmeier M."/>
            <person name="Klingl A."/>
            <person name="Woyke T."/>
            <person name="Ryan C.M."/>
            <person name="Banfield J.F."/>
        </authorList>
    </citation>
    <scope>NUCLEOTIDE SEQUENCE [LARGE SCALE GENOMIC DNA]</scope>
</reference>
<dbReference type="Proteomes" id="UP000230251">
    <property type="component" value="Unassembled WGS sequence"/>
</dbReference>
<dbReference type="PANTHER" id="PTHR35024">
    <property type="entry name" value="HYPOTHETICAL CYTOSOLIC PROTEIN"/>
    <property type="match status" value="1"/>
</dbReference>
<dbReference type="Pfam" id="PF04519">
    <property type="entry name" value="Bactofilin"/>
    <property type="match status" value="1"/>
</dbReference>
<sequence>MSKNKTGETIIAHGVRVEGDFKSQGDVVIEGEVAGNVWTAGDLRIGNEAKIHADVIAKNAVVAGEIKGSLQVEGRLELLESSKIIGDITVDVLSISAGAQVNGKITMDGRKVEMPKQKEEDSEEE</sequence>
<evidence type="ECO:0000313" key="3">
    <source>
        <dbReference type="Proteomes" id="UP000230251"/>
    </source>
</evidence>
<comment type="similarity">
    <text evidence="1">Belongs to the bactofilin family.</text>
</comment>